<evidence type="ECO:0000313" key="3">
    <source>
        <dbReference type="Proteomes" id="UP001159042"/>
    </source>
</evidence>
<proteinExistence type="predicted"/>
<keyword evidence="3" id="KW-1185">Reference proteome</keyword>
<feature type="domain" description="Nucleolar 27S pre-rRNA processing Urb2/Npa2 C-terminal" evidence="1">
    <location>
        <begin position="1104"/>
        <end position="1270"/>
    </location>
</feature>
<dbReference type="Pfam" id="PF10441">
    <property type="entry name" value="Urb2"/>
    <property type="match status" value="1"/>
</dbReference>
<protein>
    <recommendedName>
        <fullName evidence="1">Nucleolar 27S pre-rRNA processing Urb2/Npa2 C-terminal domain-containing protein</fullName>
    </recommendedName>
</protein>
<name>A0AAV8W7X5_9CUCU</name>
<dbReference type="InterPro" id="IPR018849">
    <property type="entry name" value="Urb2/Npa2_C"/>
</dbReference>
<gene>
    <name evidence="2" type="ORF">NQ315_004174</name>
</gene>
<dbReference type="PANTHER" id="PTHR15682:SF2">
    <property type="entry name" value="UNHEALTHY RIBOSOME BIOGENESIS PROTEIN 2 HOMOLOG"/>
    <property type="match status" value="1"/>
</dbReference>
<dbReference type="EMBL" id="JANEYG010000007">
    <property type="protein sequence ID" value="KAJ8922237.1"/>
    <property type="molecule type" value="Genomic_DNA"/>
</dbReference>
<organism evidence="2 3">
    <name type="scientific">Exocentrus adspersus</name>
    <dbReference type="NCBI Taxonomy" id="1586481"/>
    <lineage>
        <taxon>Eukaryota</taxon>
        <taxon>Metazoa</taxon>
        <taxon>Ecdysozoa</taxon>
        <taxon>Arthropoda</taxon>
        <taxon>Hexapoda</taxon>
        <taxon>Insecta</taxon>
        <taxon>Pterygota</taxon>
        <taxon>Neoptera</taxon>
        <taxon>Endopterygota</taxon>
        <taxon>Coleoptera</taxon>
        <taxon>Polyphaga</taxon>
        <taxon>Cucujiformia</taxon>
        <taxon>Chrysomeloidea</taxon>
        <taxon>Cerambycidae</taxon>
        <taxon>Lamiinae</taxon>
        <taxon>Acanthocinini</taxon>
        <taxon>Exocentrus</taxon>
    </lineage>
</organism>
<accession>A0AAV8W7X5</accession>
<comment type="caution">
    <text evidence="2">The sequence shown here is derived from an EMBL/GenBank/DDBJ whole genome shotgun (WGS) entry which is preliminary data.</text>
</comment>
<dbReference type="InterPro" id="IPR052609">
    <property type="entry name" value="Ribosome_Biogenesis_Reg"/>
</dbReference>
<evidence type="ECO:0000259" key="1">
    <source>
        <dbReference type="Pfam" id="PF10441"/>
    </source>
</evidence>
<dbReference type="GO" id="GO:0042254">
    <property type="term" value="P:ribosome biogenesis"/>
    <property type="evidence" value="ECO:0007669"/>
    <property type="project" value="TreeGrafter"/>
</dbReference>
<evidence type="ECO:0000313" key="2">
    <source>
        <dbReference type="EMBL" id="KAJ8922237.1"/>
    </source>
</evidence>
<dbReference type="GO" id="GO:0005730">
    <property type="term" value="C:nucleolus"/>
    <property type="evidence" value="ECO:0007669"/>
    <property type="project" value="TreeGrafter"/>
</dbReference>
<dbReference type="Proteomes" id="UP001159042">
    <property type="component" value="Unassembled WGS sequence"/>
</dbReference>
<reference evidence="2 3" key="1">
    <citation type="journal article" date="2023" name="Insect Mol. Biol.">
        <title>Genome sequencing provides insights into the evolution of gene families encoding plant cell wall-degrading enzymes in longhorned beetles.</title>
        <authorList>
            <person name="Shin N.R."/>
            <person name="Okamura Y."/>
            <person name="Kirsch R."/>
            <person name="Pauchet Y."/>
        </authorList>
    </citation>
    <scope>NUCLEOTIDE SEQUENCE [LARGE SCALE GENOMIC DNA]</scope>
    <source>
        <strain evidence="2">EAD_L_NR</strain>
    </source>
</reference>
<sequence>MCQHKIMEMQKNELHDLLDFGEEPLSKKLKIVDNIYKSSELILPHKEVSLFKWILKHANQDYNKCWGYLNYWFKSAQFKKLNRNDISKEDFFSIIKLIEDDLSNMKETDKSTTKIILDSVLILINNDMFQHYFKYNTEAYCKLISLMLRKIDCCNYFKEFLKTDLFHKNIMAQEKFNKKFLTIVLPIVSDCLKKFETVEAFELSSKLIRKCLFYKNHKSFKTYITQFFEDVKIENQKIPKSLFKHLLYVYMHMIGFDLKDELVLSSPNIAALDLPKSELSLIKTQEILLVLFDVLSENNNDLDFEVNKVTFTAFIGNILKQLLYLGKPSNTSYKIFMKATDVDPLLIEPITESIIIYAVRDGHKQENQYEAFIIHIFRIFSKLRRIENFISKIVNTLYYYFMGSNKVLEEVYAFNGEIDIGGVSLEKEKISAEDIFTDGILQHFSECICNLASWQIINVFKTLLFHMRQTLNEIDKNDYAENLMENVSVLLSTFLCSLRNTKRMVVNYVAEKALKELEAMRNILQEFGTILLNRKHNETLMKSFLSVAYNWAEVYLCLEYYAFNKEIQLNKLVDNNSIACNITYLHSYLTVNQWCLISERITNFGEVACRQLLDKLYIQKLRALQIFEESVDENVIKNVAINVNTNIEIIWRDILEDEYVMENLLPKMVSSSAMFLAEKLITNTDTFQYIRDKPHLLSSSILLTALNNVTVLKMGKLVKKRKRKLNEDIPSKPTSTQISSLLTGGVLLTKESTQVIEDVKSIYYSNKTDVKAEWNINEEKVHRLCQISGKTIMYCPEEIRIIQHCKFKLNNLLRIVELCKDVIESFENWECIFSLVTENIFKDELSVEAYEPLITDFTENLLVPTYMRCCIIIINIAYKVKKFKLSKNIKSTVERYKAVICDKILDVVLENKPSVVFIDAYCCAFRHFVSNKDEEKLSRLLQSLDAYVNLAIDDTEHLESVLLFITILENKVKMQPVLGDDFLLRIWDMCKVKDWICLLTDKHAQLIKLLLGLASNEEFTTIITDLLKITEESATSETSKFLAKLKTWESVLLCDLNPIKLNTLQIALENLLRTLIVLRQHSLSDTNLHEGIFNLERNIIHTPHLPFTSPMIDMIILSATILCNDQGKDKASFNLPVTLLESLLKYRKPLIMNRLPTILKLYRILLKQLCERSDSDLNLELPAIKQVADYSHQLEKLTKNFTTCQKDMARVAMYLVADIFQQYERITLHPTVKIHLNNCVYSLLSVCDQHAIAFLMRNLSNASTELFKDIRWVKPAFILYIEVLSYYLNTKNWYKIECENPNNCLKILLVADPQLIGNNNEVIHFLTPINIFDSDRLTSTIPVYKKPRDFYDTSQIFVGLSHVPLMFKPSLFVDKVVEKMLPHVLFTAHEHKSMIISSDALLRHEFQIVPVTHDNNQKTMNCDSLCFGLHPASINWEVI</sequence>
<dbReference type="PANTHER" id="PTHR15682">
    <property type="entry name" value="UNHEALTHY RIBOSOME BIOGENESIS PROTEIN 2 HOMOLOG"/>
    <property type="match status" value="1"/>
</dbReference>